<dbReference type="InterPro" id="IPR020103">
    <property type="entry name" value="PsdUridine_synth_cat_dom_sf"/>
</dbReference>
<evidence type="ECO:0000259" key="8">
    <source>
        <dbReference type="SMART" id="SM00363"/>
    </source>
</evidence>
<dbReference type="InterPro" id="IPR050188">
    <property type="entry name" value="RluA_PseudoU_synthase"/>
</dbReference>
<dbReference type="OrthoDB" id="9807829at2"/>
<accession>A0A1H0URL4</accession>
<feature type="domain" description="RNA-binding S4" evidence="8">
    <location>
        <begin position="14"/>
        <end position="78"/>
    </location>
</feature>
<dbReference type="SUPFAM" id="SSF55174">
    <property type="entry name" value="Alpha-L RNA-binding motif"/>
    <property type="match status" value="1"/>
</dbReference>
<comment type="function">
    <text evidence="7">Responsible for synthesis of pseudouridine from uracil.</text>
</comment>
<dbReference type="PROSITE" id="PS50889">
    <property type="entry name" value="S4"/>
    <property type="match status" value="1"/>
</dbReference>
<dbReference type="EC" id="5.4.99.-" evidence="7"/>
<sequence>MSEHYKVTENDQSKRIDKLLTEVIEEASRSQIQGWLKDGIVFVDDKAVKSNYKVQEGDTITWHIPEPEPMDILPEDIPIEIVYEDEDVIVVNKPSGMVIHPAAGHYSGTLVNALLFHVKDLSGINGVERPGIVHRIDKDTSGLLMVAKNDLAHQSLAEQLSKKTVERKYEAIVHGEIHHEYGTIDAPIGRDPKDRQRMAVVDGGRDAVTHFRVLRHFTDFTLVECKLETGRTHQIRVHMRYIDHPLAGDPKYGPRKTLDLNGQALHAKSLGFEHPRTGEWKKFEVEPPAEFKETLKYLETKEV</sequence>
<dbReference type="EMBL" id="FNIZ01000028">
    <property type="protein sequence ID" value="SDP68827.1"/>
    <property type="molecule type" value="Genomic_DNA"/>
</dbReference>
<dbReference type="Gene3D" id="3.10.290.10">
    <property type="entry name" value="RNA-binding S4 domain"/>
    <property type="match status" value="1"/>
</dbReference>
<evidence type="ECO:0000313" key="10">
    <source>
        <dbReference type="Proteomes" id="UP000198860"/>
    </source>
</evidence>
<dbReference type="GO" id="GO:0120159">
    <property type="term" value="F:rRNA pseudouridine synthase activity"/>
    <property type="evidence" value="ECO:0007669"/>
    <property type="project" value="UniProtKB-ARBA"/>
</dbReference>
<reference evidence="10" key="1">
    <citation type="submission" date="2016-10" db="EMBL/GenBank/DDBJ databases">
        <authorList>
            <person name="Varghese N."/>
            <person name="Submissions S."/>
        </authorList>
    </citation>
    <scope>NUCLEOTIDE SEQUENCE [LARGE SCALE GENOMIC DNA]</scope>
    <source>
        <strain evidence="10">CGMCC 1.3703</strain>
    </source>
</reference>
<dbReference type="CDD" id="cd00165">
    <property type="entry name" value="S4"/>
    <property type="match status" value="1"/>
</dbReference>
<dbReference type="Gene3D" id="3.30.2350.10">
    <property type="entry name" value="Pseudouridine synthase"/>
    <property type="match status" value="1"/>
</dbReference>
<dbReference type="InterPro" id="IPR006225">
    <property type="entry name" value="PsdUridine_synth_RluC/D"/>
</dbReference>
<dbReference type="PANTHER" id="PTHR21600">
    <property type="entry name" value="MITOCHONDRIAL RNA PSEUDOURIDINE SYNTHASE"/>
    <property type="match status" value="1"/>
</dbReference>
<dbReference type="FunFam" id="3.30.2350.10:FF:000006">
    <property type="entry name" value="Pseudouridine synthase"/>
    <property type="match status" value="1"/>
</dbReference>
<keyword evidence="3 6" id="KW-0694">RNA-binding</keyword>
<dbReference type="SUPFAM" id="SSF55120">
    <property type="entry name" value="Pseudouridine synthase"/>
    <property type="match status" value="1"/>
</dbReference>
<dbReference type="SMART" id="SM00363">
    <property type="entry name" value="S4"/>
    <property type="match status" value="1"/>
</dbReference>
<proteinExistence type="inferred from homology"/>
<protein>
    <recommendedName>
        <fullName evidence="7">Pseudouridine synthase</fullName>
        <ecNumber evidence="7">5.4.99.-</ecNumber>
    </recommendedName>
</protein>
<organism evidence="9 10">
    <name type="scientific">Halobacillus aidingensis</name>
    <dbReference type="NCBI Taxonomy" id="240303"/>
    <lineage>
        <taxon>Bacteria</taxon>
        <taxon>Bacillati</taxon>
        <taxon>Bacillota</taxon>
        <taxon>Bacilli</taxon>
        <taxon>Bacillales</taxon>
        <taxon>Bacillaceae</taxon>
        <taxon>Halobacillus</taxon>
    </lineage>
</organism>
<gene>
    <name evidence="9" type="ORF">SAMN05421677_1283</name>
</gene>
<comment type="similarity">
    <text evidence="2 7">Belongs to the pseudouridine synthase RluA family.</text>
</comment>
<dbReference type="InterPro" id="IPR036986">
    <property type="entry name" value="S4_RNA-bd_sf"/>
</dbReference>
<evidence type="ECO:0000256" key="7">
    <source>
        <dbReference type="RuleBase" id="RU362028"/>
    </source>
</evidence>
<evidence type="ECO:0000313" key="9">
    <source>
        <dbReference type="EMBL" id="SDP68827.1"/>
    </source>
</evidence>
<dbReference type="Proteomes" id="UP000198860">
    <property type="component" value="Unassembled WGS sequence"/>
</dbReference>
<comment type="catalytic activity">
    <reaction evidence="1 7">
        <text>a uridine in RNA = a pseudouridine in RNA</text>
        <dbReference type="Rhea" id="RHEA:48348"/>
        <dbReference type="Rhea" id="RHEA-COMP:12068"/>
        <dbReference type="Rhea" id="RHEA-COMP:12069"/>
        <dbReference type="ChEBI" id="CHEBI:65314"/>
        <dbReference type="ChEBI" id="CHEBI:65315"/>
    </reaction>
</comment>
<dbReference type="RefSeq" id="WP_089654622.1">
    <property type="nucleotide sequence ID" value="NZ_FNIZ01000028.1"/>
</dbReference>
<dbReference type="STRING" id="240303.SAMN05421677_1283"/>
<keyword evidence="4 7" id="KW-0413">Isomerase</keyword>
<dbReference type="PROSITE" id="PS01129">
    <property type="entry name" value="PSI_RLU"/>
    <property type="match status" value="1"/>
</dbReference>
<dbReference type="PANTHER" id="PTHR21600:SF44">
    <property type="entry name" value="RIBOSOMAL LARGE SUBUNIT PSEUDOURIDINE SYNTHASE D"/>
    <property type="match status" value="1"/>
</dbReference>
<evidence type="ECO:0000256" key="1">
    <source>
        <dbReference type="ARBA" id="ARBA00000073"/>
    </source>
</evidence>
<dbReference type="InterPro" id="IPR006145">
    <property type="entry name" value="PsdUridine_synth_RsuA/RluA"/>
</dbReference>
<evidence type="ECO:0000256" key="4">
    <source>
        <dbReference type="ARBA" id="ARBA00023235"/>
    </source>
</evidence>
<dbReference type="InterPro" id="IPR002942">
    <property type="entry name" value="S4_RNA-bd"/>
</dbReference>
<evidence type="ECO:0000256" key="3">
    <source>
        <dbReference type="ARBA" id="ARBA00022884"/>
    </source>
</evidence>
<dbReference type="GO" id="GO:0003723">
    <property type="term" value="F:RNA binding"/>
    <property type="evidence" value="ECO:0007669"/>
    <property type="project" value="UniProtKB-KW"/>
</dbReference>
<evidence type="ECO:0000256" key="5">
    <source>
        <dbReference type="PIRSR" id="PIRSR606225-1"/>
    </source>
</evidence>
<dbReference type="Pfam" id="PF00849">
    <property type="entry name" value="PseudoU_synth_2"/>
    <property type="match status" value="1"/>
</dbReference>
<evidence type="ECO:0000256" key="6">
    <source>
        <dbReference type="PROSITE-ProRule" id="PRU00182"/>
    </source>
</evidence>
<keyword evidence="10" id="KW-1185">Reference proteome</keyword>
<dbReference type="InterPro" id="IPR006224">
    <property type="entry name" value="PsdUridine_synth_RluA-like_CS"/>
</dbReference>
<dbReference type="Pfam" id="PF01479">
    <property type="entry name" value="S4"/>
    <property type="match status" value="1"/>
</dbReference>
<evidence type="ECO:0000256" key="2">
    <source>
        <dbReference type="ARBA" id="ARBA00010876"/>
    </source>
</evidence>
<name>A0A1H0URL4_HALAD</name>
<dbReference type="NCBIfam" id="TIGR00005">
    <property type="entry name" value="rluA_subfam"/>
    <property type="match status" value="1"/>
</dbReference>
<dbReference type="GO" id="GO:0000455">
    <property type="term" value="P:enzyme-directed rRNA pseudouridine synthesis"/>
    <property type="evidence" value="ECO:0007669"/>
    <property type="project" value="UniProtKB-ARBA"/>
</dbReference>
<feature type="active site" evidence="5">
    <location>
        <position position="137"/>
    </location>
</feature>
<dbReference type="CDD" id="cd02869">
    <property type="entry name" value="PseudoU_synth_RluA_like"/>
    <property type="match status" value="1"/>
</dbReference>
<dbReference type="AlphaFoldDB" id="A0A1H0URL4"/>